<proteinExistence type="predicted"/>
<dbReference type="STRING" id="1834516.BL253_25885"/>
<protein>
    <submittedName>
        <fullName evidence="2">SAM-dependent methyltransferase</fullName>
    </submittedName>
</protein>
<keyword evidence="2" id="KW-0808">Transferase</keyword>
<comment type="caution">
    <text evidence="2">The sequence shown here is derived from an EMBL/GenBank/DDBJ whole genome shotgun (WGS) entry which is preliminary data.</text>
</comment>
<dbReference type="Proteomes" id="UP000188929">
    <property type="component" value="Unassembled WGS sequence"/>
</dbReference>
<gene>
    <name evidence="2" type="ORF">BL253_25885</name>
</gene>
<dbReference type="Gene3D" id="2.20.130.10">
    <property type="entry name" value="CAC2371-like domains"/>
    <property type="match status" value="1"/>
</dbReference>
<sequence length="250" mass="27394">MPKSSGDYGSLCSLVYELDKPVGTSFGDVEFYRDLLAGTSGEILEPAVGTGRILIPLLRAGLRVRGYDSSSSMLAICRDNCAASGLDPVLFEADMVTFKEPAAFAAIAIPTGSFALVTGRERAAQALRNLRESLRPGGRLIVDVEPLEQSTSPGPLKHWWFGDEMLTLSSLPPAQPEEGLVSSWLRYERWRDGRLVETELQHFRLQRYGLDGFAALLRETGFTAITVHADYQVGLPPTPDSQVWTFEATV</sequence>
<dbReference type="SUPFAM" id="SSF53335">
    <property type="entry name" value="S-adenosyl-L-methionine-dependent methyltransferases"/>
    <property type="match status" value="1"/>
</dbReference>
<dbReference type="GO" id="GO:0008168">
    <property type="term" value="F:methyltransferase activity"/>
    <property type="evidence" value="ECO:0007669"/>
    <property type="project" value="UniProtKB-KW"/>
</dbReference>
<keyword evidence="3" id="KW-1185">Reference proteome</keyword>
<dbReference type="RefSeq" id="WP_076820036.1">
    <property type="nucleotide sequence ID" value="NZ_MOMC01000055.1"/>
</dbReference>
<dbReference type="CDD" id="cd02440">
    <property type="entry name" value="AdoMet_MTases"/>
    <property type="match status" value="1"/>
</dbReference>
<accession>A0A1V2I4W1</accession>
<keyword evidence="2" id="KW-0489">Methyltransferase</keyword>
<organism evidence="2 3">
    <name type="scientific">Pseudofrankia asymbiotica</name>
    <dbReference type="NCBI Taxonomy" id="1834516"/>
    <lineage>
        <taxon>Bacteria</taxon>
        <taxon>Bacillati</taxon>
        <taxon>Actinomycetota</taxon>
        <taxon>Actinomycetes</taxon>
        <taxon>Frankiales</taxon>
        <taxon>Frankiaceae</taxon>
        <taxon>Pseudofrankia</taxon>
    </lineage>
</organism>
<dbReference type="OrthoDB" id="3172472at2"/>
<dbReference type="AlphaFoldDB" id="A0A1V2I4W1"/>
<dbReference type="InterPro" id="IPR041698">
    <property type="entry name" value="Methyltransf_25"/>
</dbReference>
<evidence type="ECO:0000313" key="3">
    <source>
        <dbReference type="Proteomes" id="UP000188929"/>
    </source>
</evidence>
<dbReference type="Gene3D" id="3.40.50.150">
    <property type="entry name" value="Vaccinia Virus protein VP39"/>
    <property type="match status" value="1"/>
</dbReference>
<dbReference type="InterPro" id="IPR029063">
    <property type="entry name" value="SAM-dependent_MTases_sf"/>
</dbReference>
<evidence type="ECO:0000313" key="2">
    <source>
        <dbReference type="EMBL" id="ONH25991.1"/>
    </source>
</evidence>
<reference evidence="3" key="1">
    <citation type="submission" date="2016-10" db="EMBL/GenBank/DDBJ databases">
        <title>Frankia sp. NRRL B-16386 Genome sequencing.</title>
        <authorList>
            <person name="Ghodhbane-Gtari F."/>
            <person name="Swanson E."/>
            <person name="Gueddou A."/>
            <person name="Hezbri K."/>
            <person name="Ktari K."/>
            <person name="Nouioui I."/>
            <person name="Morris K."/>
            <person name="Simpson S."/>
            <person name="Abebe-Akele F."/>
            <person name="Thomas K."/>
            <person name="Gtari M."/>
            <person name="Tisa L.S."/>
        </authorList>
    </citation>
    <scope>NUCLEOTIDE SEQUENCE [LARGE SCALE GENOMIC DNA]</scope>
    <source>
        <strain evidence="3">NRRL B-16386</strain>
    </source>
</reference>
<feature type="domain" description="Methyltransferase" evidence="1">
    <location>
        <begin position="43"/>
        <end position="138"/>
    </location>
</feature>
<dbReference type="EMBL" id="MOMC01000055">
    <property type="protein sequence ID" value="ONH25991.1"/>
    <property type="molecule type" value="Genomic_DNA"/>
</dbReference>
<evidence type="ECO:0000259" key="1">
    <source>
        <dbReference type="Pfam" id="PF13649"/>
    </source>
</evidence>
<dbReference type="Pfam" id="PF13649">
    <property type="entry name" value="Methyltransf_25"/>
    <property type="match status" value="1"/>
</dbReference>
<name>A0A1V2I4W1_9ACTN</name>
<dbReference type="GO" id="GO:0032259">
    <property type="term" value="P:methylation"/>
    <property type="evidence" value="ECO:0007669"/>
    <property type="project" value="UniProtKB-KW"/>
</dbReference>